<keyword evidence="2" id="KW-0564">Palmitate</keyword>
<protein>
    <submittedName>
        <fullName evidence="3">Efflux transporter outer membrane subunit</fullName>
    </submittedName>
</protein>
<evidence type="ECO:0000256" key="1">
    <source>
        <dbReference type="ARBA" id="ARBA00007613"/>
    </source>
</evidence>
<proteinExistence type="inferred from homology"/>
<reference evidence="3" key="1">
    <citation type="journal article" date="2022" name="Cell">
        <title>Design, construction, and in vivo augmentation of a complex gut microbiome.</title>
        <authorList>
            <person name="Cheng A.G."/>
            <person name="Ho P.Y."/>
            <person name="Aranda-Diaz A."/>
            <person name="Jain S."/>
            <person name="Yu F.B."/>
            <person name="Meng X."/>
            <person name="Wang M."/>
            <person name="Iakiviak M."/>
            <person name="Nagashima K."/>
            <person name="Zhao A."/>
            <person name="Murugkar P."/>
            <person name="Patil A."/>
            <person name="Atabakhsh K."/>
            <person name="Weakley A."/>
            <person name="Yan J."/>
            <person name="Brumbaugh A.R."/>
            <person name="Higginbottom S."/>
            <person name="Dimas A."/>
            <person name="Shiver A.L."/>
            <person name="Deutschbauer A."/>
            <person name="Neff N."/>
            <person name="Sonnenburg J.L."/>
            <person name="Huang K.C."/>
            <person name="Fischbach M.A."/>
        </authorList>
    </citation>
    <scope>NUCLEOTIDE SEQUENCE</scope>
    <source>
        <strain evidence="3">JC50</strain>
    </source>
</reference>
<keyword evidence="2" id="KW-1134">Transmembrane beta strand</keyword>
<keyword evidence="2" id="KW-0449">Lipoprotein</keyword>
<dbReference type="PANTHER" id="PTHR30203">
    <property type="entry name" value="OUTER MEMBRANE CATION EFFLUX PROTEIN"/>
    <property type="match status" value="1"/>
</dbReference>
<keyword evidence="4" id="KW-1185">Reference proteome</keyword>
<keyword evidence="2" id="KW-0812">Transmembrane</keyword>
<gene>
    <name evidence="3" type="ORF">NQ519_15145</name>
</gene>
<name>A0ABY5V784_9BACT</name>
<dbReference type="RefSeq" id="WP_026076432.1">
    <property type="nucleotide sequence ID" value="NZ_CP102252.1"/>
</dbReference>
<dbReference type="InterPro" id="IPR003423">
    <property type="entry name" value="OMP_efflux"/>
</dbReference>
<dbReference type="Pfam" id="PF02321">
    <property type="entry name" value="OEP"/>
    <property type="match status" value="2"/>
</dbReference>
<dbReference type="NCBIfam" id="TIGR01845">
    <property type="entry name" value="outer_NodT"/>
    <property type="match status" value="1"/>
</dbReference>
<comment type="subcellular location">
    <subcellularLocation>
        <location evidence="2">Cell membrane</location>
        <topology evidence="2">Lipid-anchor</topology>
    </subcellularLocation>
</comment>
<dbReference type="Gene3D" id="2.20.200.10">
    <property type="entry name" value="Outer membrane efflux proteins (OEP)"/>
    <property type="match status" value="1"/>
</dbReference>
<dbReference type="Gene3D" id="1.20.1600.10">
    <property type="entry name" value="Outer membrane efflux proteins (OEP)"/>
    <property type="match status" value="1"/>
</dbReference>
<dbReference type="InterPro" id="IPR010131">
    <property type="entry name" value="MdtP/NodT-like"/>
</dbReference>
<comment type="similarity">
    <text evidence="1 2">Belongs to the outer membrane factor (OMF) (TC 1.B.17) family.</text>
</comment>
<evidence type="ECO:0000256" key="2">
    <source>
        <dbReference type="RuleBase" id="RU362097"/>
    </source>
</evidence>
<organism evidence="3 4">
    <name type="scientific">Alistipes senegalensis JC50</name>
    <dbReference type="NCBI Taxonomy" id="1033732"/>
    <lineage>
        <taxon>Bacteria</taxon>
        <taxon>Pseudomonadati</taxon>
        <taxon>Bacteroidota</taxon>
        <taxon>Bacteroidia</taxon>
        <taxon>Bacteroidales</taxon>
        <taxon>Rikenellaceae</taxon>
        <taxon>Alistipes</taxon>
    </lineage>
</organism>
<sequence>MKHTILIVSAVLCLSGCGVYKPYSRPQVETDGLYRDIPVEDTVTMATLSWRELFTDPQLQTLVEEGLERNTDLRIARLRVEEAEAVLKNARLSYLPSMSLNPEGGIGRYDGVTTKTYNLGASAAWEIDIFGKVTNAKRGARAALESSRAYEQAVQTRLVATVANSYYTLLMLDRQLAVNERTLATWEKSVKVLEVLKQAGKSNDAAVLQARANRMALESSVLALRRSIHETENALSVLLAMPPAAIERGTLNGQRFPEEMSVGVPLQLLANRPDVRQAEYNLAQAFYAVNAARAAFYPSLTLSGSLGWTNNGGAVTNPAAWLANAVGSLVQPLFNRSANRANLKIAKARQEEATLLFRQSLLDAGKEVNNALTAWQTARQQVDIAGSQITVLREAVRKTELLMRHSPTNYLEVLTAQQSLLAAEQAEVQARFAEIQGVIDLYHALGGGM</sequence>
<evidence type="ECO:0000313" key="3">
    <source>
        <dbReference type="EMBL" id="UWN65054.1"/>
    </source>
</evidence>
<dbReference type="PANTHER" id="PTHR30203:SF33">
    <property type="entry name" value="BLR4455 PROTEIN"/>
    <property type="match status" value="1"/>
</dbReference>
<keyword evidence="2" id="KW-0472">Membrane</keyword>
<dbReference type="EMBL" id="CP102252">
    <property type="protein sequence ID" value="UWN65054.1"/>
    <property type="molecule type" value="Genomic_DNA"/>
</dbReference>
<evidence type="ECO:0000313" key="4">
    <source>
        <dbReference type="Proteomes" id="UP001058267"/>
    </source>
</evidence>
<accession>A0ABY5V784</accession>
<dbReference type="SUPFAM" id="SSF56954">
    <property type="entry name" value="Outer membrane efflux proteins (OEP)"/>
    <property type="match status" value="1"/>
</dbReference>
<dbReference type="Proteomes" id="UP001058267">
    <property type="component" value="Chromosome"/>
</dbReference>